<sequence>MACNGFNHPTNCQCDFRGGQRRSRPPDWHGWVPRIARRALKGPTSQCPECHAPVYFIRGRHGGGPFFDKLGPPWPKHACTDKSKKYSVYSRSGRPRLRVKPGRFETDRWLPFFVRHIEKLGVGTIIHGHILDVPTVEHLGTLIMDCEPDSLQPVYFRTEAIDAATAELNYFPVGRDDPVSCFMRRDCKNEIDLILKCKDTSNETSTQQASPG</sequence>
<dbReference type="EMBL" id="CP002418">
    <property type="protein sequence ID" value="ADU44273.1"/>
    <property type="molecule type" value="Genomic_DNA"/>
</dbReference>
<dbReference type="eggNOG" id="ENOG5033FYC">
    <property type="taxonomic scope" value="Bacteria"/>
</dbReference>
<name>E6VHS9_RHOPX</name>
<dbReference type="STRING" id="652103.Rpdx1_2687"/>
<evidence type="ECO:0000313" key="2">
    <source>
        <dbReference type="Proteomes" id="UP000001402"/>
    </source>
</evidence>
<protein>
    <submittedName>
        <fullName evidence="1">Uncharacterized protein</fullName>
    </submittedName>
</protein>
<dbReference type="Proteomes" id="UP000001402">
    <property type="component" value="Chromosome"/>
</dbReference>
<organism evidence="1 2">
    <name type="scientific">Rhodopseudomonas palustris (strain DX-1)</name>
    <dbReference type="NCBI Taxonomy" id="652103"/>
    <lineage>
        <taxon>Bacteria</taxon>
        <taxon>Pseudomonadati</taxon>
        <taxon>Pseudomonadota</taxon>
        <taxon>Alphaproteobacteria</taxon>
        <taxon>Hyphomicrobiales</taxon>
        <taxon>Nitrobacteraceae</taxon>
        <taxon>Rhodopseudomonas</taxon>
    </lineage>
</organism>
<reference evidence="1" key="1">
    <citation type="submission" date="2010-12" db="EMBL/GenBank/DDBJ databases">
        <title>Complete sequence of Rhodopseudomonas palustris DX-1.</title>
        <authorList>
            <consortium name="US DOE Joint Genome Institute"/>
            <person name="Lucas S."/>
            <person name="Copeland A."/>
            <person name="Lapidus A."/>
            <person name="Cheng J.-F."/>
            <person name="Goodwin L."/>
            <person name="Pitluck S."/>
            <person name="Misra M."/>
            <person name="Chertkov O."/>
            <person name="Detter J.C."/>
            <person name="Han C."/>
            <person name="Tapia R."/>
            <person name="Land M."/>
            <person name="Hauser L."/>
            <person name="Kyrpides N."/>
            <person name="Ivanova N."/>
            <person name="Ovchinnikova G."/>
            <person name="Logan B."/>
            <person name="Oda Y."/>
            <person name="Harwood C."/>
            <person name="Woyke T."/>
        </authorList>
    </citation>
    <scope>NUCLEOTIDE SEQUENCE [LARGE SCALE GENOMIC DNA]</scope>
    <source>
        <strain evidence="1">DX-1</strain>
    </source>
</reference>
<evidence type="ECO:0000313" key="1">
    <source>
        <dbReference type="EMBL" id="ADU44273.1"/>
    </source>
</evidence>
<proteinExistence type="predicted"/>
<accession>E6VHS9</accession>
<dbReference type="AlphaFoldDB" id="E6VHS9"/>
<dbReference type="HOGENOM" id="CLU_1298960_0_0_5"/>
<dbReference type="KEGG" id="rpx:Rpdx1_2687"/>
<gene>
    <name evidence="1" type="ordered locus">Rpdx1_2687</name>
</gene>